<evidence type="ECO:0000256" key="1">
    <source>
        <dbReference type="SAM" id="MobiDB-lite"/>
    </source>
</evidence>
<feature type="compositionally biased region" description="Polar residues" evidence="1">
    <location>
        <begin position="1"/>
        <end position="12"/>
    </location>
</feature>
<organism evidence="2 3">
    <name type="scientific">Suillus luteus UH-Slu-Lm8-n1</name>
    <dbReference type="NCBI Taxonomy" id="930992"/>
    <lineage>
        <taxon>Eukaryota</taxon>
        <taxon>Fungi</taxon>
        <taxon>Dikarya</taxon>
        <taxon>Basidiomycota</taxon>
        <taxon>Agaricomycotina</taxon>
        <taxon>Agaricomycetes</taxon>
        <taxon>Agaricomycetidae</taxon>
        <taxon>Boletales</taxon>
        <taxon>Suillineae</taxon>
        <taxon>Suillaceae</taxon>
        <taxon>Suillus</taxon>
    </lineage>
</organism>
<accession>A0A0D0B8I1</accession>
<keyword evidence="3" id="KW-1185">Reference proteome</keyword>
<evidence type="ECO:0000313" key="3">
    <source>
        <dbReference type="Proteomes" id="UP000054485"/>
    </source>
</evidence>
<feature type="region of interest" description="Disordered" evidence="1">
    <location>
        <begin position="1"/>
        <end position="20"/>
    </location>
</feature>
<dbReference type="Proteomes" id="UP000054485">
    <property type="component" value="Unassembled WGS sequence"/>
</dbReference>
<dbReference type="AlphaFoldDB" id="A0A0D0B8I1"/>
<proteinExistence type="predicted"/>
<gene>
    <name evidence="2" type="ORF">CY34DRAFT_800823</name>
</gene>
<name>A0A0D0B8I1_9AGAM</name>
<reference evidence="2 3" key="1">
    <citation type="submission" date="2014-04" db="EMBL/GenBank/DDBJ databases">
        <authorList>
            <consortium name="DOE Joint Genome Institute"/>
            <person name="Kuo A."/>
            <person name="Ruytinx J."/>
            <person name="Rineau F."/>
            <person name="Colpaert J."/>
            <person name="Kohler A."/>
            <person name="Nagy L.G."/>
            <person name="Floudas D."/>
            <person name="Copeland A."/>
            <person name="Barry K.W."/>
            <person name="Cichocki N."/>
            <person name="Veneault-Fourrey C."/>
            <person name="LaButti K."/>
            <person name="Lindquist E.A."/>
            <person name="Lipzen A."/>
            <person name="Lundell T."/>
            <person name="Morin E."/>
            <person name="Murat C."/>
            <person name="Sun H."/>
            <person name="Tunlid A."/>
            <person name="Henrissat B."/>
            <person name="Grigoriev I.V."/>
            <person name="Hibbett D.S."/>
            <person name="Martin F."/>
            <person name="Nordberg H.P."/>
            <person name="Cantor M.N."/>
            <person name="Hua S.X."/>
        </authorList>
    </citation>
    <scope>NUCLEOTIDE SEQUENCE [LARGE SCALE GENOMIC DNA]</scope>
    <source>
        <strain evidence="2 3">UH-Slu-Lm8-n1</strain>
    </source>
</reference>
<sequence>MNVPNTAVNPKNKSSKGDWENIISPGQSRCSLADVSARDFFWGNVQENTRGIRDASVRVTYKMMIRIDTGIKICGIDGTETRSVGGMGVGCHQSHLMCPFWSYQNGRRDEREAELIANGWG</sequence>
<dbReference type="HOGENOM" id="CLU_2039619_0_0_1"/>
<dbReference type="InParanoid" id="A0A0D0B8I1"/>
<reference evidence="3" key="2">
    <citation type="submission" date="2015-01" db="EMBL/GenBank/DDBJ databases">
        <title>Evolutionary Origins and Diversification of the Mycorrhizal Mutualists.</title>
        <authorList>
            <consortium name="DOE Joint Genome Institute"/>
            <consortium name="Mycorrhizal Genomics Consortium"/>
            <person name="Kohler A."/>
            <person name="Kuo A."/>
            <person name="Nagy L.G."/>
            <person name="Floudas D."/>
            <person name="Copeland A."/>
            <person name="Barry K.W."/>
            <person name="Cichocki N."/>
            <person name="Veneault-Fourrey C."/>
            <person name="LaButti K."/>
            <person name="Lindquist E.A."/>
            <person name="Lipzen A."/>
            <person name="Lundell T."/>
            <person name="Morin E."/>
            <person name="Murat C."/>
            <person name="Riley R."/>
            <person name="Ohm R."/>
            <person name="Sun H."/>
            <person name="Tunlid A."/>
            <person name="Henrissat B."/>
            <person name="Grigoriev I.V."/>
            <person name="Hibbett D.S."/>
            <person name="Martin F."/>
        </authorList>
    </citation>
    <scope>NUCLEOTIDE SEQUENCE [LARGE SCALE GENOMIC DNA]</scope>
    <source>
        <strain evidence="3">UH-Slu-Lm8-n1</strain>
    </source>
</reference>
<dbReference type="EMBL" id="KN835163">
    <property type="protein sequence ID" value="KIK46114.1"/>
    <property type="molecule type" value="Genomic_DNA"/>
</dbReference>
<protein>
    <submittedName>
        <fullName evidence="2">Uncharacterized protein</fullName>
    </submittedName>
</protein>
<evidence type="ECO:0000313" key="2">
    <source>
        <dbReference type="EMBL" id="KIK46114.1"/>
    </source>
</evidence>